<name>A0A3S0HBT0_9BACI</name>
<evidence type="ECO:0000256" key="1">
    <source>
        <dbReference type="SAM" id="Phobius"/>
    </source>
</evidence>
<dbReference type="Proteomes" id="UP000276349">
    <property type="component" value="Unassembled WGS sequence"/>
</dbReference>
<keyword evidence="1" id="KW-0472">Membrane</keyword>
<feature type="transmembrane region" description="Helical" evidence="1">
    <location>
        <begin position="7"/>
        <end position="29"/>
    </location>
</feature>
<feature type="transmembrane region" description="Helical" evidence="1">
    <location>
        <begin position="41"/>
        <end position="59"/>
    </location>
</feature>
<keyword evidence="1" id="KW-1133">Transmembrane helix</keyword>
<sequence length="71" mass="8021">MTIKDILIYLVLFIGTFLVICLGCTGLILSTMTDAFPNYQFIIALVLMFIATWTIGLGIRKHRSLIAERNK</sequence>
<dbReference type="EMBL" id="RXNR01000095">
    <property type="protein sequence ID" value="RTQ87475.1"/>
    <property type="molecule type" value="Genomic_DNA"/>
</dbReference>
<proteinExistence type="predicted"/>
<dbReference type="AlphaFoldDB" id="A0A3S0HBT0"/>
<accession>A0A3S0HBT0</accession>
<evidence type="ECO:0000313" key="3">
    <source>
        <dbReference type="Proteomes" id="UP000276349"/>
    </source>
</evidence>
<gene>
    <name evidence="2" type="ORF">EKG35_19040</name>
</gene>
<comment type="caution">
    <text evidence="2">The sequence shown here is derived from an EMBL/GenBank/DDBJ whole genome shotgun (WGS) entry which is preliminary data.</text>
</comment>
<dbReference type="OrthoDB" id="2883764at2"/>
<dbReference type="RefSeq" id="WP_126296128.1">
    <property type="nucleotide sequence ID" value="NZ_CP155468.1"/>
</dbReference>
<evidence type="ECO:0000313" key="2">
    <source>
        <dbReference type="EMBL" id="RTQ87475.1"/>
    </source>
</evidence>
<keyword evidence="1" id="KW-0812">Transmembrane</keyword>
<keyword evidence="3" id="KW-1185">Reference proteome</keyword>
<organism evidence="2 3">
    <name type="scientific">Lysinibacillus telephonicus</name>
    <dbReference type="NCBI Taxonomy" id="1714840"/>
    <lineage>
        <taxon>Bacteria</taxon>
        <taxon>Bacillati</taxon>
        <taxon>Bacillota</taxon>
        <taxon>Bacilli</taxon>
        <taxon>Bacillales</taxon>
        <taxon>Bacillaceae</taxon>
        <taxon>Lysinibacillus</taxon>
    </lineage>
</organism>
<protein>
    <submittedName>
        <fullName evidence="2">Uncharacterized protein</fullName>
    </submittedName>
</protein>
<reference evidence="2 3" key="1">
    <citation type="submission" date="2018-12" db="EMBL/GenBank/DDBJ databases">
        <authorList>
            <person name="Yu L."/>
        </authorList>
    </citation>
    <scope>NUCLEOTIDE SEQUENCE [LARGE SCALE GENOMIC DNA]</scope>
    <source>
        <strain evidence="2 3">S5H2222</strain>
    </source>
</reference>